<dbReference type="InterPro" id="IPR057326">
    <property type="entry name" value="KR_dom"/>
</dbReference>
<accession>A0A2K9MGS6</accession>
<evidence type="ECO:0000256" key="3">
    <source>
        <dbReference type="RuleBase" id="RU000363"/>
    </source>
</evidence>
<keyword evidence="2" id="KW-0560">Oxidoreductase</keyword>
<dbReference type="InterPro" id="IPR002347">
    <property type="entry name" value="SDR_fam"/>
</dbReference>
<dbReference type="SMART" id="SM00822">
    <property type="entry name" value="PKS_KR"/>
    <property type="match status" value="1"/>
</dbReference>
<gene>
    <name evidence="5" type="ORF">CYR75_11680</name>
</gene>
<dbReference type="Pfam" id="PF00106">
    <property type="entry name" value="adh_short"/>
    <property type="match status" value="1"/>
</dbReference>
<dbReference type="PANTHER" id="PTHR45024">
    <property type="entry name" value="DEHYDROGENASES, SHORT CHAIN"/>
    <property type="match status" value="1"/>
</dbReference>
<name>A0A2K9MGS6_9RHOB</name>
<dbReference type="OrthoDB" id="9804774at2"/>
<dbReference type="KEGG" id="paru:CYR75_11680"/>
<dbReference type="PROSITE" id="PS00061">
    <property type="entry name" value="ADH_SHORT"/>
    <property type="match status" value="1"/>
</dbReference>
<dbReference type="PRINTS" id="PR00081">
    <property type="entry name" value="GDHRDH"/>
</dbReference>
<dbReference type="PRINTS" id="PR00080">
    <property type="entry name" value="SDRFAMILY"/>
</dbReference>
<evidence type="ECO:0000259" key="4">
    <source>
        <dbReference type="SMART" id="SM00822"/>
    </source>
</evidence>
<dbReference type="Gene3D" id="3.40.50.720">
    <property type="entry name" value="NAD(P)-binding Rossmann-like Domain"/>
    <property type="match status" value="1"/>
</dbReference>
<evidence type="ECO:0000313" key="6">
    <source>
        <dbReference type="Proteomes" id="UP000234882"/>
    </source>
</evidence>
<reference evidence="6" key="1">
    <citation type="submission" date="2017-12" db="EMBL/GenBank/DDBJ databases">
        <title>Genomic analysis of Paracoccus sp. CBA4604.</title>
        <authorList>
            <person name="Roh S.W."/>
            <person name="Kim J.Y."/>
            <person name="Kim J.S."/>
        </authorList>
    </citation>
    <scope>NUCLEOTIDE SEQUENCE [LARGE SCALE GENOMIC DNA]</scope>
    <source>
        <strain evidence="6">CBA4604</strain>
    </source>
</reference>
<keyword evidence="6" id="KW-1185">Reference proteome</keyword>
<dbReference type="GO" id="GO:0016491">
    <property type="term" value="F:oxidoreductase activity"/>
    <property type="evidence" value="ECO:0007669"/>
    <property type="project" value="UniProtKB-KW"/>
</dbReference>
<dbReference type="InterPro" id="IPR051687">
    <property type="entry name" value="Peroxisomal_Beta-Oxidation"/>
</dbReference>
<organism evidence="5 6">
    <name type="scientific">Paracoccus jeotgali</name>
    <dbReference type="NCBI Taxonomy" id="2065379"/>
    <lineage>
        <taxon>Bacteria</taxon>
        <taxon>Pseudomonadati</taxon>
        <taxon>Pseudomonadota</taxon>
        <taxon>Alphaproteobacteria</taxon>
        <taxon>Rhodobacterales</taxon>
        <taxon>Paracoccaceae</taxon>
        <taxon>Paracoccus</taxon>
    </lineage>
</organism>
<dbReference type="Proteomes" id="UP000234882">
    <property type="component" value="Chromosome"/>
</dbReference>
<dbReference type="RefSeq" id="WP_101500193.1">
    <property type="nucleotide sequence ID" value="NZ_CP025583.1"/>
</dbReference>
<sequence length="303" mass="31690">MTSAAQDRPDLSGRVAIVTGAGKGLGRTYALELARAGAAVVVNNRRHPGEADEDTSAARTVAEIEAAGGRAVADWSAVQDPDSGTSMVSRAMEAFGRLDIVVANAAAPQARSFHKLTLDEFRSVFDVGFLGTLHLMHAAWPILREQGYGRVIMTSSSAGRYGQHGMSAYGASKSAVDSLVRTLAAEGGSKGICVNGVSPYAATPMTAGHIEGAMAEAFVPERVAPLVLWLASEGCSVNGSILVAGGGRFRMVETAETVSLARENGFDAMIEQLKDAPRKAHPSSNRAFDTLLVECGFEPRTPA</sequence>
<evidence type="ECO:0000256" key="1">
    <source>
        <dbReference type="ARBA" id="ARBA00006484"/>
    </source>
</evidence>
<protein>
    <submittedName>
        <fullName evidence="5">Short-chain dehydrogenase</fullName>
    </submittedName>
</protein>
<comment type="similarity">
    <text evidence="1 3">Belongs to the short-chain dehydrogenases/reductases (SDR) family.</text>
</comment>
<evidence type="ECO:0000256" key="2">
    <source>
        <dbReference type="ARBA" id="ARBA00023002"/>
    </source>
</evidence>
<dbReference type="EMBL" id="CP025583">
    <property type="protein sequence ID" value="AUM74848.1"/>
    <property type="molecule type" value="Genomic_DNA"/>
</dbReference>
<dbReference type="PANTHER" id="PTHR45024:SF2">
    <property type="entry name" value="SCP2 DOMAIN-CONTAINING PROTEIN"/>
    <property type="match status" value="1"/>
</dbReference>
<feature type="domain" description="Ketoreductase" evidence="4">
    <location>
        <begin position="14"/>
        <end position="200"/>
    </location>
</feature>
<proteinExistence type="inferred from homology"/>
<dbReference type="InterPro" id="IPR036291">
    <property type="entry name" value="NAD(P)-bd_dom_sf"/>
</dbReference>
<dbReference type="InterPro" id="IPR020904">
    <property type="entry name" value="Sc_DH/Rdtase_CS"/>
</dbReference>
<dbReference type="SUPFAM" id="SSF51735">
    <property type="entry name" value="NAD(P)-binding Rossmann-fold domains"/>
    <property type="match status" value="1"/>
</dbReference>
<evidence type="ECO:0000313" key="5">
    <source>
        <dbReference type="EMBL" id="AUM74848.1"/>
    </source>
</evidence>
<dbReference type="AlphaFoldDB" id="A0A2K9MGS6"/>